<evidence type="ECO:0000256" key="1">
    <source>
        <dbReference type="SAM" id="MobiDB-lite"/>
    </source>
</evidence>
<evidence type="ECO:0000313" key="3">
    <source>
        <dbReference type="Proteomes" id="UP000726737"/>
    </source>
</evidence>
<dbReference type="EMBL" id="JAAAJA010001033">
    <property type="protein sequence ID" value="KAG0248308.1"/>
    <property type="molecule type" value="Genomic_DNA"/>
</dbReference>
<name>A0A9P6PLJ9_9FUNG</name>
<dbReference type="AlphaFoldDB" id="A0A9P6PLJ9"/>
<comment type="caution">
    <text evidence="2">The sequence shown here is derived from an EMBL/GenBank/DDBJ whole genome shotgun (WGS) entry which is preliminary data.</text>
</comment>
<protein>
    <submittedName>
        <fullName evidence="2">Uncharacterized protein</fullName>
    </submittedName>
</protein>
<sequence length="201" mass="23291">MSFTYILPEFSSTTNVTLAQEDKQQKLQENILKLGKKDYVNQQTRDAKIDKKARRYIKARDGSGRSTGGRTQKKKGHLNTGLPSIPTSTKNLKRIEADKRKIVHPNRRYSQQVPIRRDSVHIDSSTVKMKQVKAARRQTRSDMMYQGHGSNMPHYEAGYEIEELYAKRGSLRKSTKAAYRRHDDSCGSIDDRRSRRFSKMR</sequence>
<proteinExistence type="predicted"/>
<accession>A0A9P6PLJ9</accession>
<gene>
    <name evidence="2" type="ORF">BG011_000221</name>
</gene>
<keyword evidence="3" id="KW-1185">Reference proteome</keyword>
<feature type="region of interest" description="Disordered" evidence="1">
    <location>
        <begin position="57"/>
        <end position="89"/>
    </location>
</feature>
<dbReference type="Proteomes" id="UP000726737">
    <property type="component" value="Unassembled WGS sequence"/>
</dbReference>
<organism evidence="2 3">
    <name type="scientific">Mortierella polycephala</name>
    <dbReference type="NCBI Taxonomy" id="41804"/>
    <lineage>
        <taxon>Eukaryota</taxon>
        <taxon>Fungi</taxon>
        <taxon>Fungi incertae sedis</taxon>
        <taxon>Mucoromycota</taxon>
        <taxon>Mortierellomycotina</taxon>
        <taxon>Mortierellomycetes</taxon>
        <taxon>Mortierellales</taxon>
        <taxon>Mortierellaceae</taxon>
        <taxon>Mortierella</taxon>
    </lineage>
</organism>
<evidence type="ECO:0000313" key="2">
    <source>
        <dbReference type="EMBL" id="KAG0248308.1"/>
    </source>
</evidence>
<reference evidence="2" key="1">
    <citation type="journal article" date="2020" name="Fungal Divers.">
        <title>Resolving the Mortierellaceae phylogeny through synthesis of multi-gene phylogenetics and phylogenomics.</title>
        <authorList>
            <person name="Vandepol N."/>
            <person name="Liber J."/>
            <person name="Desiro A."/>
            <person name="Na H."/>
            <person name="Kennedy M."/>
            <person name="Barry K."/>
            <person name="Grigoriev I.V."/>
            <person name="Miller A.N."/>
            <person name="O'Donnell K."/>
            <person name="Stajich J.E."/>
            <person name="Bonito G."/>
        </authorList>
    </citation>
    <scope>NUCLEOTIDE SEQUENCE</scope>
    <source>
        <strain evidence="2">KOD948</strain>
    </source>
</reference>
<dbReference type="OrthoDB" id="2421390at2759"/>